<evidence type="ECO:0000313" key="2">
    <source>
        <dbReference type="EMBL" id="ADV63987.1"/>
    </source>
</evidence>
<dbReference type="eggNOG" id="ENOG502ZSHW">
    <property type="taxonomic scope" value="Bacteria"/>
</dbReference>
<proteinExistence type="predicted"/>
<dbReference type="OrthoDB" id="286386at2"/>
<dbReference type="Proteomes" id="UP000008631">
    <property type="component" value="Chromosome"/>
</dbReference>
<dbReference type="KEGG" id="ipa:Isop_3429"/>
<sequence length="180" mass="19661">MNAILLTLGLLGLAQPPEVIDPPEALLAAEPLEEVSPPPSGSRDPERGTQDAPRPLGEAARLPATIPGLDMPASPVGPPDGYGWYDTSFTLPLGDARTPDYYFPRWYALPARQAFLSTYYNPYQTQGQRYIPYNQFPPGLLFPVFPYREVSSAGIQVPLPLFRGRVEAKPTSVVYSSLGD</sequence>
<name>E8R6T5_ISOPI</name>
<keyword evidence="3" id="KW-1185">Reference proteome</keyword>
<organism evidence="2 3">
    <name type="scientific">Isosphaera pallida (strain ATCC 43644 / DSM 9630 / IS1B)</name>
    <dbReference type="NCBI Taxonomy" id="575540"/>
    <lineage>
        <taxon>Bacteria</taxon>
        <taxon>Pseudomonadati</taxon>
        <taxon>Planctomycetota</taxon>
        <taxon>Planctomycetia</taxon>
        <taxon>Isosphaerales</taxon>
        <taxon>Isosphaeraceae</taxon>
        <taxon>Isosphaera</taxon>
    </lineage>
</organism>
<accession>E8R6T5</accession>
<dbReference type="RefSeq" id="WP_013566275.1">
    <property type="nucleotide sequence ID" value="NC_014962.1"/>
</dbReference>
<dbReference type="HOGENOM" id="CLU_1494336_0_0_0"/>
<dbReference type="InParanoid" id="E8R6T5"/>
<reference evidence="2 3" key="2">
    <citation type="journal article" date="2011" name="Stand. Genomic Sci.">
        <title>Complete genome sequence of Isosphaera pallida type strain (IS1B).</title>
        <authorList>
            <consortium name="US DOE Joint Genome Institute (JGI-PGF)"/>
            <person name="Goker M."/>
            <person name="Cleland D."/>
            <person name="Saunders E."/>
            <person name="Lapidus A."/>
            <person name="Nolan M."/>
            <person name="Lucas S."/>
            <person name="Hammon N."/>
            <person name="Deshpande S."/>
            <person name="Cheng J.F."/>
            <person name="Tapia R."/>
            <person name="Han C."/>
            <person name="Goodwin L."/>
            <person name="Pitluck S."/>
            <person name="Liolios K."/>
            <person name="Pagani I."/>
            <person name="Ivanova N."/>
            <person name="Mavromatis K."/>
            <person name="Pati A."/>
            <person name="Chen A."/>
            <person name="Palaniappan K."/>
            <person name="Land M."/>
            <person name="Hauser L."/>
            <person name="Chang Y.J."/>
            <person name="Jeffries C.D."/>
            <person name="Detter J.C."/>
            <person name="Beck B."/>
            <person name="Woyke T."/>
            <person name="Bristow J."/>
            <person name="Eisen J.A."/>
            <person name="Markowitz V."/>
            <person name="Hugenholtz P."/>
            <person name="Kyrpides N.C."/>
            <person name="Klenk H.P."/>
        </authorList>
    </citation>
    <scope>NUCLEOTIDE SEQUENCE [LARGE SCALE GENOMIC DNA]</scope>
    <source>
        <strain evidence="3">ATCC 43644 / DSM 9630 / IS1B</strain>
    </source>
</reference>
<dbReference type="EMBL" id="CP002353">
    <property type="protein sequence ID" value="ADV63987.1"/>
    <property type="molecule type" value="Genomic_DNA"/>
</dbReference>
<reference key="1">
    <citation type="submission" date="2010-11" db="EMBL/GenBank/DDBJ databases">
        <title>The complete sequence of chromosome of Isophaera pallida ATCC 43644.</title>
        <authorList>
            <consortium name="US DOE Joint Genome Institute (JGI-PGF)"/>
            <person name="Lucas S."/>
            <person name="Copeland A."/>
            <person name="Lapidus A."/>
            <person name="Bruce D."/>
            <person name="Goodwin L."/>
            <person name="Pitluck S."/>
            <person name="Kyrpides N."/>
            <person name="Mavromatis K."/>
            <person name="Pagani I."/>
            <person name="Ivanova N."/>
            <person name="Saunders E."/>
            <person name="Brettin T."/>
            <person name="Detter J.C."/>
            <person name="Han C."/>
            <person name="Tapia R."/>
            <person name="Land M."/>
            <person name="Hauser L."/>
            <person name="Markowitz V."/>
            <person name="Cheng J.-F."/>
            <person name="Hugenholtz P."/>
            <person name="Woyke T."/>
            <person name="Wu D."/>
            <person name="Eisen J.A."/>
        </authorList>
    </citation>
    <scope>NUCLEOTIDE SEQUENCE</scope>
    <source>
        <strain>ATCC 43644</strain>
    </source>
</reference>
<protein>
    <submittedName>
        <fullName evidence="2">Uncharacterized protein</fullName>
    </submittedName>
</protein>
<evidence type="ECO:0000313" key="3">
    <source>
        <dbReference type="Proteomes" id="UP000008631"/>
    </source>
</evidence>
<evidence type="ECO:0000256" key="1">
    <source>
        <dbReference type="SAM" id="MobiDB-lite"/>
    </source>
</evidence>
<feature type="region of interest" description="Disordered" evidence="1">
    <location>
        <begin position="22"/>
        <end position="56"/>
    </location>
</feature>
<gene>
    <name evidence="2" type="ordered locus">Isop_3429</name>
</gene>
<dbReference type="AlphaFoldDB" id="E8R6T5"/>